<dbReference type="Proteomes" id="UP000027195">
    <property type="component" value="Unassembled WGS sequence"/>
</dbReference>
<dbReference type="EMBL" id="KL198079">
    <property type="protein sequence ID" value="KDQ09361.1"/>
    <property type="molecule type" value="Genomic_DNA"/>
</dbReference>
<sequence>MSAPNSLMVNYLQIHPPDGRILNITTYNGKPTLCVNDGSTGTKWTITFLPDQSTEDDYYYTIKADDGSYICPAPAGSEINLHRRTDFAYPWTLVWQSNRAYKIVDKVSGLALGLLNTNGIQLVPQEEGLHFDLLPA</sequence>
<dbReference type="InParanoid" id="A0A067MCS0"/>
<organism evidence="1 2">
    <name type="scientific">Botryobasidium botryosum (strain FD-172 SS1)</name>
    <dbReference type="NCBI Taxonomy" id="930990"/>
    <lineage>
        <taxon>Eukaryota</taxon>
        <taxon>Fungi</taxon>
        <taxon>Dikarya</taxon>
        <taxon>Basidiomycota</taxon>
        <taxon>Agaricomycotina</taxon>
        <taxon>Agaricomycetes</taxon>
        <taxon>Cantharellales</taxon>
        <taxon>Botryobasidiaceae</taxon>
        <taxon>Botryobasidium</taxon>
    </lineage>
</organism>
<accession>A0A067MCS0</accession>
<protein>
    <submittedName>
        <fullName evidence="1">Uncharacterized protein</fullName>
    </submittedName>
</protein>
<evidence type="ECO:0000313" key="1">
    <source>
        <dbReference type="EMBL" id="KDQ09361.1"/>
    </source>
</evidence>
<reference evidence="2" key="1">
    <citation type="journal article" date="2014" name="Proc. Natl. Acad. Sci. U.S.A.">
        <title>Extensive sampling of basidiomycete genomes demonstrates inadequacy of the white-rot/brown-rot paradigm for wood decay fungi.</title>
        <authorList>
            <person name="Riley R."/>
            <person name="Salamov A.A."/>
            <person name="Brown D.W."/>
            <person name="Nagy L.G."/>
            <person name="Floudas D."/>
            <person name="Held B.W."/>
            <person name="Levasseur A."/>
            <person name="Lombard V."/>
            <person name="Morin E."/>
            <person name="Otillar R."/>
            <person name="Lindquist E.A."/>
            <person name="Sun H."/>
            <person name="LaButti K.M."/>
            <person name="Schmutz J."/>
            <person name="Jabbour D."/>
            <person name="Luo H."/>
            <person name="Baker S.E."/>
            <person name="Pisabarro A.G."/>
            <person name="Walton J.D."/>
            <person name="Blanchette R.A."/>
            <person name="Henrissat B."/>
            <person name="Martin F."/>
            <person name="Cullen D."/>
            <person name="Hibbett D.S."/>
            <person name="Grigoriev I.V."/>
        </authorList>
    </citation>
    <scope>NUCLEOTIDE SEQUENCE [LARGE SCALE GENOMIC DNA]</scope>
    <source>
        <strain evidence="2">FD-172 SS1</strain>
    </source>
</reference>
<name>A0A067MCS0_BOTB1</name>
<evidence type="ECO:0000313" key="2">
    <source>
        <dbReference type="Proteomes" id="UP000027195"/>
    </source>
</evidence>
<dbReference type="HOGENOM" id="CLU_1875107_0_0_1"/>
<dbReference type="AlphaFoldDB" id="A0A067MCS0"/>
<gene>
    <name evidence="1" type="ORF">BOTBODRAFT_37118</name>
</gene>
<keyword evidence="2" id="KW-1185">Reference proteome</keyword>
<proteinExistence type="predicted"/>